<keyword evidence="10" id="KW-0282">Flagellum</keyword>
<dbReference type="GO" id="GO:0044781">
    <property type="term" value="P:bacterial-type flagellum organization"/>
    <property type="evidence" value="ECO:0007669"/>
    <property type="project" value="UniProtKB-KW"/>
</dbReference>
<dbReference type="AlphaFoldDB" id="A0A2A2SFI2"/>
<gene>
    <name evidence="10" type="primary">flgM</name>
    <name evidence="10" type="ORF">CKY28_10115</name>
</gene>
<evidence type="ECO:0000313" key="11">
    <source>
        <dbReference type="Proteomes" id="UP000218151"/>
    </source>
</evidence>
<evidence type="ECO:0000256" key="5">
    <source>
        <dbReference type="ARBA" id="ARBA00023015"/>
    </source>
</evidence>
<organism evidence="10 11">
    <name type="scientific">Sphingomonas lenta</name>
    <dbReference type="NCBI Taxonomy" id="1141887"/>
    <lineage>
        <taxon>Bacteria</taxon>
        <taxon>Pseudomonadati</taxon>
        <taxon>Pseudomonadota</taxon>
        <taxon>Alphaproteobacteria</taxon>
        <taxon>Sphingomonadales</taxon>
        <taxon>Sphingomonadaceae</taxon>
        <taxon>Sphingomonas</taxon>
    </lineage>
</organism>
<evidence type="ECO:0000259" key="9">
    <source>
        <dbReference type="Pfam" id="PF04316"/>
    </source>
</evidence>
<comment type="function">
    <text evidence="7">Responsible for the coupling of flagellin expression to flagellar assembly by preventing expression of the flagellin genes when a component of the middle class of proteins is defective. It negatively regulates flagellar genes by inhibiting the activity of FliA by directly binding to FliA.</text>
</comment>
<evidence type="ECO:0000256" key="7">
    <source>
        <dbReference type="ARBA" id="ARBA00024739"/>
    </source>
</evidence>
<comment type="caution">
    <text evidence="10">The sequence shown here is derived from an EMBL/GenBank/DDBJ whole genome shotgun (WGS) entry which is preliminary data.</text>
</comment>
<dbReference type="EMBL" id="NSLI01000003">
    <property type="protein sequence ID" value="PAX07950.1"/>
    <property type="molecule type" value="Genomic_DNA"/>
</dbReference>
<dbReference type="RefSeq" id="WP_095998193.1">
    <property type="nucleotide sequence ID" value="NZ_NSLI01000003.1"/>
</dbReference>
<dbReference type="GO" id="GO:0045892">
    <property type="term" value="P:negative regulation of DNA-templated transcription"/>
    <property type="evidence" value="ECO:0007669"/>
    <property type="project" value="InterPro"/>
</dbReference>
<keyword evidence="4" id="KW-1005">Bacterial flagellum biogenesis</keyword>
<evidence type="ECO:0000256" key="6">
    <source>
        <dbReference type="ARBA" id="ARBA00023163"/>
    </source>
</evidence>
<keyword evidence="3" id="KW-0678">Repressor</keyword>
<evidence type="ECO:0000256" key="3">
    <source>
        <dbReference type="ARBA" id="ARBA00022491"/>
    </source>
</evidence>
<evidence type="ECO:0000256" key="2">
    <source>
        <dbReference type="ARBA" id="ARBA00017823"/>
    </source>
</evidence>
<reference evidence="11" key="1">
    <citation type="submission" date="2017-09" db="EMBL/GenBank/DDBJ databases">
        <authorList>
            <person name="Feng G."/>
            <person name="Zhu H."/>
        </authorList>
    </citation>
    <scope>NUCLEOTIDE SEQUENCE [LARGE SCALE GENOMIC DNA]</scope>
    <source>
        <strain evidence="11">1PNM-20</strain>
    </source>
</reference>
<name>A0A2A2SFI2_9SPHN</name>
<keyword evidence="5" id="KW-0805">Transcription regulation</keyword>
<proteinExistence type="inferred from homology"/>
<dbReference type="InterPro" id="IPR031316">
    <property type="entry name" value="FlgM_C"/>
</dbReference>
<dbReference type="InterPro" id="IPR035890">
    <property type="entry name" value="Anti-sigma-28_factor_FlgM_sf"/>
</dbReference>
<dbReference type="InterPro" id="IPR007412">
    <property type="entry name" value="FlgM"/>
</dbReference>
<keyword evidence="10" id="KW-0966">Cell projection</keyword>
<dbReference type="SUPFAM" id="SSF101498">
    <property type="entry name" value="Anti-sigma factor FlgM"/>
    <property type="match status" value="1"/>
</dbReference>
<protein>
    <recommendedName>
        <fullName evidence="2">Negative regulator of flagellin synthesis</fullName>
    </recommendedName>
    <alternativeName>
        <fullName evidence="8">Anti-sigma-28 factor</fullName>
    </alternativeName>
</protein>
<evidence type="ECO:0000313" key="10">
    <source>
        <dbReference type="EMBL" id="PAX07950.1"/>
    </source>
</evidence>
<evidence type="ECO:0000256" key="4">
    <source>
        <dbReference type="ARBA" id="ARBA00022795"/>
    </source>
</evidence>
<dbReference type="Pfam" id="PF04316">
    <property type="entry name" value="FlgM"/>
    <property type="match status" value="1"/>
</dbReference>
<keyword evidence="6" id="KW-0804">Transcription</keyword>
<keyword evidence="11" id="KW-1185">Reference proteome</keyword>
<keyword evidence="10" id="KW-0969">Cilium</keyword>
<dbReference type="OrthoDB" id="7392062at2"/>
<sequence>MVDSVGGKPFTVGDRNVGRVERAAPLRAAETPARTDAQPAASGLGQVARDLASVPPVDSERVSRIRRAIAEGRFPLAPATVADRLLAFKLNWTGDDQA</sequence>
<accession>A0A2A2SFI2</accession>
<feature type="domain" description="Anti-sigma-28 factor FlgM C-terminal" evidence="9">
    <location>
        <begin position="40"/>
        <end position="86"/>
    </location>
</feature>
<dbReference type="NCBIfam" id="TIGR03824">
    <property type="entry name" value="FlgM_jcvi"/>
    <property type="match status" value="1"/>
</dbReference>
<comment type="similarity">
    <text evidence="1">Belongs to the FlgM family.</text>
</comment>
<dbReference type="Proteomes" id="UP000218151">
    <property type="component" value="Unassembled WGS sequence"/>
</dbReference>
<evidence type="ECO:0000256" key="1">
    <source>
        <dbReference type="ARBA" id="ARBA00005322"/>
    </source>
</evidence>
<evidence type="ECO:0000256" key="8">
    <source>
        <dbReference type="ARBA" id="ARBA00030117"/>
    </source>
</evidence>